<keyword evidence="4" id="KW-0808">Transferase</keyword>
<evidence type="ECO:0000256" key="1">
    <source>
        <dbReference type="ARBA" id="ARBA00000085"/>
    </source>
</evidence>
<dbReference type="SUPFAM" id="SSF55874">
    <property type="entry name" value="ATPase domain of HSP90 chaperone/DNA topoisomerase II/histidine kinase"/>
    <property type="match status" value="1"/>
</dbReference>
<evidence type="ECO:0000256" key="8">
    <source>
        <dbReference type="SAM" id="Coils"/>
    </source>
</evidence>
<dbReference type="SMART" id="SM00388">
    <property type="entry name" value="HisKA"/>
    <property type="match status" value="1"/>
</dbReference>
<dbReference type="InterPro" id="IPR003661">
    <property type="entry name" value="HisK_dim/P_dom"/>
</dbReference>
<organism evidence="12 13">
    <name type="scientific">candidate division WS5 bacterium</name>
    <dbReference type="NCBI Taxonomy" id="2093353"/>
    <lineage>
        <taxon>Bacteria</taxon>
        <taxon>candidate division WS5</taxon>
    </lineage>
</organism>
<dbReference type="SUPFAM" id="SSF55781">
    <property type="entry name" value="GAF domain-like"/>
    <property type="match status" value="1"/>
</dbReference>
<dbReference type="EMBL" id="QZJW01000007">
    <property type="protein sequence ID" value="RJO61938.1"/>
    <property type="molecule type" value="Genomic_DNA"/>
</dbReference>
<feature type="transmembrane region" description="Helical" evidence="10">
    <location>
        <begin position="193"/>
        <end position="212"/>
    </location>
</feature>
<dbReference type="Gene3D" id="3.30.565.10">
    <property type="entry name" value="Histidine kinase-like ATPase, C-terminal domain"/>
    <property type="match status" value="1"/>
</dbReference>
<evidence type="ECO:0000313" key="12">
    <source>
        <dbReference type="EMBL" id="RJO61938.1"/>
    </source>
</evidence>
<dbReference type="SMART" id="SM00387">
    <property type="entry name" value="HATPase_c"/>
    <property type="match status" value="1"/>
</dbReference>
<evidence type="ECO:0000256" key="6">
    <source>
        <dbReference type="ARBA" id="ARBA00023012"/>
    </source>
</evidence>
<dbReference type="FunFam" id="3.30.565.10:FF:000006">
    <property type="entry name" value="Sensor histidine kinase WalK"/>
    <property type="match status" value="1"/>
</dbReference>
<feature type="transmembrane region" description="Helical" evidence="10">
    <location>
        <begin position="6"/>
        <end position="24"/>
    </location>
</feature>
<gene>
    <name evidence="12" type="ORF">C4544_01510</name>
</gene>
<feature type="domain" description="Histidine kinase" evidence="11">
    <location>
        <begin position="489"/>
        <end position="706"/>
    </location>
</feature>
<dbReference type="InterPro" id="IPR050736">
    <property type="entry name" value="Sensor_HK_Regulatory"/>
</dbReference>
<keyword evidence="3" id="KW-0597">Phosphoprotein</keyword>
<comment type="caution">
    <text evidence="12">The sequence shown here is derived from an EMBL/GenBank/DDBJ whole genome shotgun (WGS) entry which is preliminary data.</text>
</comment>
<dbReference type="Gene3D" id="1.10.287.130">
    <property type="match status" value="1"/>
</dbReference>
<evidence type="ECO:0000256" key="9">
    <source>
        <dbReference type="SAM" id="MobiDB-lite"/>
    </source>
</evidence>
<dbReference type="InterPro" id="IPR031621">
    <property type="entry name" value="HisKA_7TM"/>
</dbReference>
<keyword evidence="10" id="KW-1133">Transmembrane helix</keyword>
<comment type="catalytic activity">
    <reaction evidence="1">
        <text>ATP + protein L-histidine = ADP + protein N-phospho-L-histidine.</text>
        <dbReference type="EC" id="2.7.13.3"/>
    </reaction>
</comment>
<dbReference type="InterPro" id="IPR004358">
    <property type="entry name" value="Sig_transdc_His_kin-like_C"/>
</dbReference>
<feature type="coiled-coil region" evidence="8">
    <location>
        <begin position="455"/>
        <end position="482"/>
    </location>
</feature>
<dbReference type="PRINTS" id="PR00344">
    <property type="entry name" value="BCTRLSENSOR"/>
</dbReference>
<dbReference type="PANTHER" id="PTHR43711">
    <property type="entry name" value="TWO-COMPONENT HISTIDINE KINASE"/>
    <property type="match status" value="1"/>
</dbReference>
<dbReference type="InterPro" id="IPR036097">
    <property type="entry name" value="HisK_dim/P_sf"/>
</dbReference>
<keyword evidence="6" id="KW-0902">Two-component regulatory system</keyword>
<dbReference type="InterPro" id="IPR003594">
    <property type="entry name" value="HATPase_dom"/>
</dbReference>
<protein>
    <recommendedName>
        <fullName evidence="2">histidine kinase</fullName>
        <ecNumber evidence="2">2.7.13.3</ecNumber>
    </recommendedName>
</protein>
<feature type="transmembrane region" description="Helical" evidence="10">
    <location>
        <begin position="36"/>
        <end position="54"/>
    </location>
</feature>
<proteinExistence type="predicted"/>
<feature type="transmembrane region" description="Helical" evidence="10">
    <location>
        <begin position="135"/>
        <end position="158"/>
    </location>
</feature>
<feature type="transmembrane region" description="Helical" evidence="10">
    <location>
        <begin position="260"/>
        <end position="278"/>
    </location>
</feature>
<dbReference type="FunFam" id="1.10.287.130:FF:000001">
    <property type="entry name" value="Two-component sensor histidine kinase"/>
    <property type="match status" value="1"/>
</dbReference>
<evidence type="ECO:0000256" key="10">
    <source>
        <dbReference type="SAM" id="Phobius"/>
    </source>
</evidence>
<evidence type="ECO:0000256" key="3">
    <source>
        <dbReference type="ARBA" id="ARBA00022553"/>
    </source>
</evidence>
<dbReference type="InterPro" id="IPR005467">
    <property type="entry name" value="His_kinase_dom"/>
</dbReference>
<dbReference type="Pfam" id="PF02518">
    <property type="entry name" value="HATPase_c"/>
    <property type="match status" value="1"/>
</dbReference>
<feature type="region of interest" description="Disordered" evidence="9">
    <location>
        <begin position="706"/>
        <end position="727"/>
    </location>
</feature>
<accession>A0A419DFU3</accession>
<feature type="transmembrane region" description="Helical" evidence="10">
    <location>
        <begin position="66"/>
        <end position="84"/>
    </location>
</feature>
<evidence type="ECO:0000256" key="2">
    <source>
        <dbReference type="ARBA" id="ARBA00012438"/>
    </source>
</evidence>
<name>A0A419DFU3_9BACT</name>
<dbReference type="InterPro" id="IPR029016">
    <property type="entry name" value="GAF-like_dom_sf"/>
</dbReference>
<feature type="transmembrane region" description="Helical" evidence="10">
    <location>
        <begin position="96"/>
        <end position="115"/>
    </location>
</feature>
<dbReference type="EC" id="2.7.13.3" evidence="2"/>
<feature type="transmembrane region" description="Helical" evidence="10">
    <location>
        <begin position="170"/>
        <end position="187"/>
    </location>
</feature>
<dbReference type="AlphaFoldDB" id="A0A419DFU3"/>
<dbReference type="SUPFAM" id="SSF47384">
    <property type="entry name" value="Homodimeric domain of signal transducing histidine kinase"/>
    <property type="match status" value="1"/>
</dbReference>
<keyword evidence="10" id="KW-0812">Transmembrane</keyword>
<dbReference type="GO" id="GO:0000155">
    <property type="term" value="F:phosphorelay sensor kinase activity"/>
    <property type="evidence" value="ECO:0007669"/>
    <property type="project" value="InterPro"/>
</dbReference>
<keyword evidence="8" id="KW-0175">Coiled coil</keyword>
<dbReference type="Pfam" id="PF00512">
    <property type="entry name" value="HisKA"/>
    <property type="match status" value="1"/>
</dbReference>
<dbReference type="Proteomes" id="UP000285655">
    <property type="component" value="Unassembled WGS sequence"/>
</dbReference>
<sequence>MNVFALLNIFTGIVAILLGFFAYLKNKRDPVNLSWFLTSLAISIWSFAFAGVVLSERYQSANFWQYLLDASSIWIPVFFFQFVFSLSSKKWNKKIIILSSTVGIIVSLFTFTPYFRIGLTQQLVFRYWVEPGSLYFVSPAIYMIFVILSIGLLIEGLLRTRGAKKLQLKYILLAAIIGFGGGATNFLPQLISIYPIGNYFVIIYAFLITYSIAKHRLMDIRLIVARSVAYTILLILVGSFYAFSTIWIEKIIFGPSNSIGWSQIGFRIILALVVIFSFQPLKKWITKRTDRIFFKQTYDSDELLEQLSHTMGSTIVLIELLYKILNILTHEMKVSRGFFVILKDGHVIDTTQGVGYKKSPRVSIKEIEDISKDGICIYDELEERSHIKNILRRYDASIAIPLKSNNSLSGVLFLGEKSSGDMYSAQDIGIFEILGPEITVAVNNARSYEEIQQFNVVLREEIRKATKDLESANQNLRALDKAKDEFISMASHQLRTPLTAIKGYLSMLLEGDAGEIKKGQHEFVEEAYYGATRMVALINDLLNVSRMETGKFFLEIKEFNITKAVEEELKQLEKTARDKGIKLIFKKTKHINLCADEMKIRQVIMNFTDNAIYYTPEGKVTLKLYDEGDKVCFEVTDSGIGVPKEQQKNLFTKFYRAENARSTRPDGTGLGLFMAKKVIEDHHGEIIFASEEGKGSTFGFRLPKKAKTAKTEDSAPSLGTDISPDTKIDKAIETMDNKIKQGAEKEKVSVN</sequence>
<reference evidence="12 13" key="1">
    <citation type="journal article" date="2017" name="ISME J.">
        <title>Energy and carbon metabolisms in a deep terrestrial subsurface fluid microbial community.</title>
        <authorList>
            <person name="Momper L."/>
            <person name="Jungbluth S.P."/>
            <person name="Lee M.D."/>
            <person name="Amend J.P."/>
        </authorList>
    </citation>
    <scope>NUCLEOTIDE SEQUENCE [LARGE SCALE GENOMIC DNA]</scope>
    <source>
        <strain evidence="12">SURF_29</strain>
    </source>
</reference>
<evidence type="ECO:0000256" key="5">
    <source>
        <dbReference type="ARBA" id="ARBA00022777"/>
    </source>
</evidence>
<feature type="transmembrane region" description="Helical" evidence="10">
    <location>
        <begin position="224"/>
        <end position="248"/>
    </location>
</feature>
<evidence type="ECO:0000313" key="13">
    <source>
        <dbReference type="Proteomes" id="UP000285655"/>
    </source>
</evidence>
<dbReference type="PANTHER" id="PTHR43711:SF31">
    <property type="entry name" value="HISTIDINE KINASE"/>
    <property type="match status" value="1"/>
</dbReference>
<dbReference type="Gene3D" id="3.30.450.40">
    <property type="match status" value="1"/>
</dbReference>
<dbReference type="Pfam" id="PF16927">
    <property type="entry name" value="HisKA_7TM"/>
    <property type="match status" value="1"/>
</dbReference>
<evidence type="ECO:0000256" key="7">
    <source>
        <dbReference type="ARBA" id="ARBA00023136"/>
    </source>
</evidence>
<keyword evidence="7 10" id="KW-0472">Membrane</keyword>
<dbReference type="CDD" id="cd00082">
    <property type="entry name" value="HisKA"/>
    <property type="match status" value="1"/>
</dbReference>
<dbReference type="InterPro" id="IPR036890">
    <property type="entry name" value="HATPase_C_sf"/>
</dbReference>
<evidence type="ECO:0000256" key="4">
    <source>
        <dbReference type="ARBA" id="ARBA00022679"/>
    </source>
</evidence>
<keyword evidence="5" id="KW-0418">Kinase</keyword>
<dbReference type="PROSITE" id="PS50109">
    <property type="entry name" value="HIS_KIN"/>
    <property type="match status" value="1"/>
</dbReference>
<evidence type="ECO:0000259" key="11">
    <source>
        <dbReference type="PROSITE" id="PS50109"/>
    </source>
</evidence>